<organism evidence="5 6">
    <name type="scientific">Streptoalloteichus hindustanus</name>
    <dbReference type="NCBI Taxonomy" id="2017"/>
    <lineage>
        <taxon>Bacteria</taxon>
        <taxon>Bacillati</taxon>
        <taxon>Actinomycetota</taxon>
        <taxon>Actinomycetes</taxon>
        <taxon>Pseudonocardiales</taxon>
        <taxon>Pseudonocardiaceae</taxon>
        <taxon>Streptoalloteichus</taxon>
    </lineage>
</organism>
<dbReference type="SUPFAM" id="SSF53163">
    <property type="entry name" value="HybD-like"/>
    <property type="match status" value="1"/>
</dbReference>
<evidence type="ECO:0000313" key="5">
    <source>
        <dbReference type="EMBL" id="SHF70268.1"/>
    </source>
</evidence>
<protein>
    <submittedName>
        <fullName evidence="5">Hydrogenase maturation protease</fullName>
    </submittedName>
</protein>
<dbReference type="GO" id="GO:0016485">
    <property type="term" value="P:protein processing"/>
    <property type="evidence" value="ECO:0007669"/>
    <property type="project" value="TreeGrafter"/>
</dbReference>
<dbReference type="CDD" id="cd00518">
    <property type="entry name" value="H2MP"/>
    <property type="match status" value="1"/>
</dbReference>
<dbReference type="GO" id="GO:0004190">
    <property type="term" value="F:aspartic-type endopeptidase activity"/>
    <property type="evidence" value="ECO:0007669"/>
    <property type="project" value="UniProtKB-KW"/>
</dbReference>
<reference evidence="5 6" key="1">
    <citation type="submission" date="2016-11" db="EMBL/GenBank/DDBJ databases">
        <authorList>
            <person name="Jaros S."/>
            <person name="Januszkiewicz K."/>
            <person name="Wedrychowicz H."/>
        </authorList>
    </citation>
    <scope>NUCLEOTIDE SEQUENCE [LARGE SCALE GENOMIC DNA]</scope>
    <source>
        <strain evidence="5 6">DSM 44523</strain>
    </source>
</reference>
<dbReference type="PANTHER" id="PTHR30302">
    <property type="entry name" value="HYDROGENASE 1 MATURATION PROTEASE"/>
    <property type="match status" value="1"/>
</dbReference>
<dbReference type="Proteomes" id="UP000184501">
    <property type="component" value="Unassembled WGS sequence"/>
</dbReference>
<proteinExistence type="inferred from homology"/>
<dbReference type="GO" id="GO:0008047">
    <property type="term" value="F:enzyme activator activity"/>
    <property type="evidence" value="ECO:0007669"/>
    <property type="project" value="InterPro"/>
</dbReference>
<dbReference type="InterPro" id="IPR000671">
    <property type="entry name" value="Peptidase_A31"/>
</dbReference>
<gene>
    <name evidence="5" type="ORF">SAMN05444320_104599</name>
</gene>
<dbReference type="OrthoDB" id="164170at2"/>
<dbReference type="NCBIfam" id="TIGR00072">
    <property type="entry name" value="hydrog_prot"/>
    <property type="match status" value="1"/>
</dbReference>
<keyword evidence="3" id="KW-0064">Aspartyl protease</keyword>
<dbReference type="AlphaFoldDB" id="A0A1M5DTB2"/>
<name>A0A1M5DTB2_STRHI</name>
<evidence type="ECO:0000256" key="4">
    <source>
        <dbReference type="ARBA" id="ARBA00022801"/>
    </source>
</evidence>
<evidence type="ECO:0000313" key="6">
    <source>
        <dbReference type="Proteomes" id="UP000184501"/>
    </source>
</evidence>
<dbReference type="Pfam" id="PF01750">
    <property type="entry name" value="HycI"/>
    <property type="match status" value="1"/>
</dbReference>
<evidence type="ECO:0000256" key="1">
    <source>
        <dbReference type="ARBA" id="ARBA00006814"/>
    </source>
</evidence>
<keyword evidence="4" id="KW-0378">Hydrolase</keyword>
<comment type="similarity">
    <text evidence="1">Belongs to the peptidase A31 family.</text>
</comment>
<dbReference type="RefSeq" id="WP_073483735.1">
    <property type="nucleotide sequence ID" value="NZ_FQVN01000004.1"/>
</dbReference>
<keyword evidence="2 5" id="KW-0645">Protease</keyword>
<dbReference type="PANTHER" id="PTHR30302:SF1">
    <property type="entry name" value="HYDROGENASE 2 MATURATION PROTEASE"/>
    <property type="match status" value="1"/>
</dbReference>
<dbReference type="STRING" id="2017.SAMN05444320_104599"/>
<evidence type="ECO:0000256" key="3">
    <source>
        <dbReference type="ARBA" id="ARBA00022750"/>
    </source>
</evidence>
<evidence type="ECO:0000256" key="2">
    <source>
        <dbReference type="ARBA" id="ARBA00022670"/>
    </source>
</evidence>
<sequence>MSDWAVVIGVGNEFRRDDGVGLAVVSRVRPLLPRGVRVVGTDGEPSRLLDAWRGVRLAVVVDAATAEPARPGRVHHSAVNRLPGGPTSSHGMGLPEAVELARALDGLPERLVVLTIEVADVGFGLGLSPPVARAVPEVAETVLREVGAATAGDGAPR</sequence>
<accession>A0A1M5DTB2</accession>
<dbReference type="InterPro" id="IPR023430">
    <property type="entry name" value="Pept_HybD-like_dom_sf"/>
</dbReference>
<keyword evidence="6" id="KW-1185">Reference proteome</keyword>
<dbReference type="EMBL" id="FQVN01000004">
    <property type="protein sequence ID" value="SHF70268.1"/>
    <property type="molecule type" value="Genomic_DNA"/>
</dbReference>
<dbReference type="Gene3D" id="3.40.50.1450">
    <property type="entry name" value="HybD-like"/>
    <property type="match status" value="1"/>
</dbReference>